<evidence type="ECO:0000256" key="11">
    <source>
        <dbReference type="RuleBase" id="RU000636"/>
    </source>
</evidence>
<feature type="region of interest" description="Disordered" evidence="12">
    <location>
        <begin position="62"/>
        <end position="92"/>
    </location>
</feature>
<dbReference type="Proteomes" id="UP001314169">
    <property type="component" value="Chromosome 2"/>
</dbReference>
<evidence type="ECO:0000256" key="2">
    <source>
        <dbReference type="ARBA" id="ARBA00006719"/>
    </source>
</evidence>
<reference evidence="14" key="1">
    <citation type="submission" date="2023-12" db="EMBL/GenBank/DDBJ databases">
        <authorList>
            <person name="Brown T."/>
        </authorList>
    </citation>
    <scope>NUCLEOTIDE SEQUENCE</scope>
</reference>
<dbReference type="PROSITE" id="PS00984">
    <property type="entry name" value="UROTENSIN_II"/>
    <property type="match status" value="1"/>
</dbReference>
<proteinExistence type="inferred from homology"/>
<feature type="chain" id="PRO_5046453401" description="Urotensin-2" evidence="13">
    <location>
        <begin position="21"/>
        <end position="124"/>
    </location>
</feature>
<keyword evidence="7" id="KW-1015">Disulfide bond</keyword>
<dbReference type="EMBL" id="OY882859">
    <property type="protein sequence ID" value="CAK6440556.1"/>
    <property type="molecule type" value="Genomic_DNA"/>
</dbReference>
<evidence type="ECO:0000256" key="12">
    <source>
        <dbReference type="SAM" id="MobiDB-lite"/>
    </source>
</evidence>
<dbReference type="PANTHER" id="PTHR14447:SF0">
    <property type="entry name" value="UROTENSIN-2"/>
    <property type="match status" value="1"/>
</dbReference>
<sequence>MCRLAACCLLLLACLPPRLSLPAPRSGAAALRLSAADGGGSARGQLDSASLSLPRGLRATPGAEAAEGLRRAGPGTNVYDPRGHARTASSGQGTDAVLNRLLARIREQQGKRGHPSECFWKYCV</sequence>
<evidence type="ECO:0000256" key="3">
    <source>
        <dbReference type="ARBA" id="ARBA00022525"/>
    </source>
</evidence>
<protein>
    <recommendedName>
        <fullName evidence="9">Urotensin-2</fullName>
    </recommendedName>
    <alternativeName>
        <fullName evidence="10">Urotensin II</fullName>
    </alternativeName>
</protein>
<dbReference type="PANTHER" id="PTHR14447">
    <property type="entry name" value="UROTENSIN 2"/>
    <property type="match status" value="1"/>
</dbReference>
<keyword evidence="6 13" id="KW-0732">Signal</keyword>
<keyword evidence="4" id="KW-0165">Cleavage on pair of basic residues</keyword>
<feature type="compositionally biased region" description="Low complexity" evidence="12">
    <location>
        <begin position="62"/>
        <end position="75"/>
    </location>
</feature>
<evidence type="ECO:0000256" key="4">
    <source>
        <dbReference type="ARBA" id="ARBA00022685"/>
    </source>
</evidence>
<comment type="function">
    <text evidence="8">Highly potent vasoconstrictor.</text>
</comment>
<evidence type="ECO:0000313" key="14">
    <source>
        <dbReference type="EMBL" id="CAK6440556.1"/>
    </source>
</evidence>
<gene>
    <name evidence="14" type="ORF">MPIPNATIZW_LOCUS8862</name>
</gene>
<evidence type="ECO:0000256" key="10">
    <source>
        <dbReference type="ARBA" id="ARBA00043243"/>
    </source>
</evidence>
<evidence type="ECO:0000313" key="15">
    <source>
        <dbReference type="Proteomes" id="UP001314169"/>
    </source>
</evidence>
<evidence type="ECO:0000256" key="7">
    <source>
        <dbReference type="ARBA" id="ARBA00023157"/>
    </source>
</evidence>
<accession>A0ABN9ZQJ7</accession>
<feature type="signal peptide" evidence="13">
    <location>
        <begin position="1"/>
        <end position="20"/>
    </location>
</feature>
<evidence type="ECO:0000256" key="5">
    <source>
        <dbReference type="ARBA" id="ARBA00022702"/>
    </source>
</evidence>
<comment type="similarity">
    <text evidence="2 11">Belongs to the urotensin-2 family.</text>
</comment>
<keyword evidence="3" id="KW-0964">Secreted</keyword>
<keyword evidence="5 11" id="KW-0372">Hormone</keyword>
<evidence type="ECO:0000256" key="6">
    <source>
        <dbReference type="ARBA" id="ARBA00022729"/>
    </source>
</evidence>
<dbReference type="Pfam" id="PF02083">
    <property type="entry name" value="Urotensin_II"/>
    <property type="match status" value="1"/>
</dbReference>
<dbReference type="InterPro" id="IPR001483">
    <property type="entry name" value="Urotensin_II"/>
</dbReference>
<organism evidence="14 15">
    <name type="scientific">Pipistrellus nathusii</name>
    <name type="common">Nathusius' pipistrelle</name>
    <dbReference type="NCBI Taxonomy" id="59473"/>
    <lineage>
        <taxon>Eukaryota</taxon>
        <taxon>Metazoa</taxon>
        <taxon>Chordata</taxon>
        <taxon>Craniata</taxon>
        <taxon>Vertebrata</taxon>
        <taxon>Euteleostomi</taxon>
        <taxon>Mammalia</taxon>
        <taxon>Eutheria</taxon>
        <taxon>Laurasiatheria</taxon>
        <taxon>Chiroptera</taxon>
        <taxon>Yangochiroptera</taxon>
        <taxon>Vespertilionidae</taxon>
        <taxon>Pipistrellus</taxon>
    </lineage>
</organism>
<evidence type="ECO:0000256" key="13">
    <source>
        <dbReference type="SAM" id="SignalP"/>
    </source>
</evidence>
<keyword evidence="15" id="KW-1185">Reference proteome</keyword>
<evidence type="ECO:0000256" key="1">
    <source>
        <dbReference type="ARBA" id="ARBA00004613"/>
    </source>
</evidence>
<evidence type="ECO:0000256" key="9">
    <source>
        <dbReference type="ARBA" id="ARBA00040274"/>
    </source>
</evidence>
<evidence type="ECO:0000256" key="8">
    <source>
        <dbReference type="ARBA" id="ARBA00037509"/>
    </source>
</evidence>
<name>A0ABN9ZQJ7_PIPNA</name>
<comment type="subcellular location">
    <subcellularLocation>
        <location evidence="1 11">Secreted</location>
    </subcellularLocation>
</comment>